<dbReference type="Proteomes" id="UP000727407">
    <property type="component" value="Unassembled WGS sequence"/>
</dbReference>
<keyword evidence="1" id="KW-0202">Cytokine</keyword>
<comment type="caution">
    <text evidence="4">The sequence shown here is derived from an EMBL/GenBank/DDBJ whole genome shotgun (WGS) entry which is preliminary data.</text>
</comment>
<dbReference type="AlphaFoldDB" id="A0A8J4XES3"/>
<evidence type="ECO:0000313" key="4">
    <source>
        <dbReference type="EMBL" id="KAF5902805.1"/>
    </source>
</evidence>
<sequence length="63" mass="7097">MRSFLLLALISVSLFLTKAIQPLGKGYNSHCMCLNLESRVIPQHTLRSVEIFPRGSHCRNAEV</sequence>
<proteinExistence type="predicted"/>
<dbReference type="SUPFAM" id="SSF54117">
    <property type="entry name" value="Interleukin 8-like chemokines"/>
    <property type="match status" value="1"/>
</dbReference>
<dbReference type="InterPro" id="IPR001811">
    <property type="entry name" value="Chemokine_IL8-like_dom"/>
</dbReference>
<protein>
    <submittedName>
        <fullName evidence="4">Interleukin-8-like</fullName>
    </submittedName>
</protein>
<evidence type="ECO:0000313" key="5">
    <source>
        <dbReference type="Proteomes" id="UP000727407"/>
    </source>
</evidence>
<feature type="domain" description="Chemokine interleukin-8-like" evidence="3">
    <location>
        <begin position="30"/>
        <end position="63"/>
    </location>
</feature>
<gene>
    <name evidence="4" type="ORF">DAT39_007510</name>
</gene>
<dbReference type="Pfam" id="PF00048">
    <property type="entry name" value="IL8"/>
    <property type="match status" value="1"/>
</dbReference>
<accession>A0A8J4XES3</accession>
<dbReference type="OrthoDB" id="9948647at2759"/>
<dbReference type="GO" id="GO:0006955">
    <property type="term" value="P:immune response"/>
    <property type="evidence" value="ECO:0007669"/>
    <property type="project" value="InterPro"/>
</dbReference>
<feature type="non-terminal residue" evidence="4">
    <location>
        <position position="63"/>
    </location>
</feature>
<reference evidence="4" key="1">
    <citation type="submission" date="2020-07" db="EMBL/GenBank/DDBJ databases">
        <title>Clarias magur genome sequencing, assembly and annotation.</title>
        <authorList>
            <person name="Kushwaha B."/>
            <person name="Kumar R."/>
            <person name="Das P."/>
            <person name="Joshi C.G."/>
            <person name="Kumar D."/>
            <person name="Nagpure N.S."/>
            <person name="Pandey M."/>
            <person name="Agarwal S."/>
            <person name="Srivastava S."/>
            <person name="Singh M."/>
            <person name="Sahoo L."/>
            <person name="Jayasankar P."/>
            <person name="Meher P.K."/>
            <person name="Koringa P.G."/>
            <person name="Iquebal M.A."/>
            <person name="Das S.P."/>
            <person name="Bit A."/>
            <person name="Patnaik S."/>
            <person name="Patel N."/>
            <person name="Shah T.M."/>
            <person name="Hinsu A."/>
            <person name="Jena J.K."/>
        </authorList>
    </citation>
    <scope>NUCLEOTIDE SEQUENCE</scope>
    <source>
        <strain evidence="4">CIFAMagur01</strain>
        <tissue evidence="4">Testis</tissue>
    </source>
</reference>
<feature type="chain" id="PRO_5035217749" evidence="2">
    <location>
        <begin position="20"/>
        <end position="63"/>
    </location>
</feature>
<dbReference type="GO" id="GO:0008009">
    <property type="term" value="F:chemokine activity"/>
    <property type="evidence" value="ECO:0007669"/>
    <property type="project" value="InterPro"/>
</dbReference>
<keyword evidence="5" id="KW-1185">Reference proteome</keyword>
<evidence type="ECO:0000256" key="1">
    <source>
        <dbReference type="ARBA" id="ARBA00022514"/>
    </source>
</evidence>
<evidence type="ECO:0000259" key="3">
    <source>
        <dbReference type="Pfam" id="PF00048"/>
    </source>
</evidence>
<keyword evidence="2" id="KW-0732">Signal</keyword>
<dbReference type="GO" id="GO:0005615">
    <property type="term" value="C:extracellular space"/>
    <property type="evidence" value="ECO:0007669"/>
    <property type="project" value="UniProtKB-KW"/>
</dbReference>
<name>A0A8J4XES3_CLAMG</name>
<dbReference type="InterPro" id="IPR036048">
    <property type="entry name" value="Interleukin_8-like_sf"/>
</dbReference>
<evidence type="ECO:0000256" key="2">
    <source>
        <dbReference type="SAM" id="SignalP"/>
    </source>
</evidence>
<feature type="signal peptide" evidence="2">
    <location>
        <begin position="1"/>
        <end position="19"/>
    </location>
</feature>
<organism evidence="4 5">
    <name type="scientific">Clarias magur</name>
    <name type="common">Asian catfish</name>
    <name type="synonym">Macropteronotus magur</name>
    <dbReference type="NCBI Taxonomy" id="1594786"/>
    <lineage>
        <taxon>Eukaryota</taxon>
        <taxon>Metazoa</taxon>
        <taxon>Chordata</taxon>
        <taxon>Craniata</taxon>
        <taxon>Vertebrata</taxon>
        <taxon>Euteleostomi</taxon>
        <taxon>Actinopterygii</taxon>
        <taxon>Neopterygii</taxon>
        <taxon>Teleostei</taxon>
        <taxon>Ostariophysi</taxon>
        <taxon>Siluriformes</taxon>
        <taxon>Clariidae</taxon>
        <taxon>Clarias</taxon>
    </lineage>
</organism>
<dbReference type="Gene3D" id="2.40.50.40">
    <property type="match status" value="1"/>
</dbReference>
<dbReference type="EMBL" id="QNUK01000084">
    <property type="protein sequence ID" value="KAF5902805.1"/>
    <property type="molecule type" value="Genomic_DNA"/>
</dbReference>